<accession>A0AB34JGK9</accession>
<evidence type="ECO:0000256" key="7">
    <source>
        <dbReference type="ARBA" id="ARBA00023136"/>
    </source>
</evidence>
<dbReference type="EMBL" id="JBGBPQ010000008">
    <property type="protein sequence ID" value="KAL1520601.1"/>
    <property type="molecule type" value="Genomic_DNA"/>
</dbReference>
<evidence type="ECO:0000256" key="2">
    <source>
        <dbReference type="ARBA" id="ARBA00008370"/>
    </source>
</evidence>
<comment type="similarity">
    <text evidence="2">Belongs to the COX16 family.</text>
</comment>
<gene>
    <name evidence="8" type="ORF">AB1Y20_022177</name>
</gene>
<evidence type="ECO:0000256" key="5">
    <source>
        <dbReference type="ARBA" id="ARBA00022989"/>
    </source>
</evidence>
<dbReference type="AlphaFoldDB" id="A0AB34JGK9"/>
<evidence type="ECO:0000256" key="3">
    <source>
        <dbReference type="ARBA" id="ARBA00022692"/>
    </source>
</evidence>
<keyword evidence="5" id="KW-1133">Transmembrane helix</keyword>
<evidence type="ECO:0000256" key="1">
    <source>
        <dbReference type="ARBA" id="ARBA00004434"/>
    </source>
</evidence>
<reference evidence="8 9" key="1">
    <citation type="journal article" date="2024" name="Science">
        <title>Giant polyketide synthase enzymes in the biosynthesis of giant marine polyether toxins.</title>
        <authorList>
            <person name="Fallon T.R."/>
            <person name="Shende V.V."/>
            <person name="Wierzbicki I.H."/>
            <person name="Pendleton A.L."/>
            <person name="Watervoot N.F."/>
            <person name="Auber R.P."/>
            <person name="Gonzalez D.J."/>
            <person name="Wisecaver J.H."/>
            <person name="Moore B.S."/>
        </authorList>
    </citation>
    <scope>NUCLEOTIDE SEQUENCE [LARGE SCALE GENOMIC DNA]</scope>
    <source>
        <strain evidence="8 9">12B1</strain>
    </source>
</reference>
<protein>
    <recommendedName>
        <fullName evidence="10">Cytochrome c oxidase assembly protein COX16, mitochondrial</fullName>
    </recommendedName>
</protein>
<organism evidence="8 9">
    <name type="scientific">Prymnesium parvum</name>
    <name type="common">Toxic golden alga</name>
    <dbReference type="NCBI Taxonomy" id="97485"/>
    <lineage>
        <taxon>Eukaryota</taxon>
        <taxon>Haptista</taxon>
        <taxon>Haptophyta</taxon>
        <taxon>Prymnesiophyceae</taxon>
        <taxon>Prymnesiales</taxon>
        <taxon>Prymnesiaceae</taxon>
        <taxon>Prymnesium</taxon>
    </lineage>
</organism>
<keyword evidence="7" id="KW-0472">Membrane</keyword>
<keyword evidence="6" id="KW-0496">Mitochondrion</keyword>
<evidence type="ECO:0000313" key="8">
    <source>
        <dbReference type="EMBL" id="KAL1520601.1"/>
    </source>
</evidence>
<dbReference type="GO" id="GO:0005743">
    <property type="term" value="C:mitochondrial inner membrane"/>
    <property type="evidence" value="ECO:0007669"/>
    <property type="project" value="UniProtKB-SubCell"/>
</dbReference>
<dbReference type="Proteomes" id="UP001515480">
    <property type="component" value="Unassembled WGS sequence"/>
</dbReference>
<keyword evidence="3" id="KW-0812">Transmembrane</keyword>
<evidence type="ECO:0000256" key="6">
    <source>
        <dbReference type="ARBA" id="ARBA00023128"/>
    </source>
</evidence>
<proteinExistence type="inferred from homology"/>
<name>A0AB34JGK9_PRYPA</name>
<evidence type="ECO:0000313" key="9">
    <source>
        <dbReference type="Proteomes" id="UP001515480"/>
    </source>
</evidence>
<comment type="subcellular location">
    <subcellularLocation>
        <location evidence="1">Mitochondrion inner membrane</location>
        <topology evidence="1">Single-pass membrane protein</topology>
    </subcellularLocation>
</comment>
<evidence type="ECO:0008006" key="10">
    <source>
        <dbReference type="Google" id="ProtNLM"/>
    </source>
</evidence>
<evidence type="ECO:0000256" key="4">
    <source>
        <dbReference type="ARBA" id="ARBA00022792"/>
    </source>
</evidence>
<comment type="caution">
    <text evidence="8">The sequence shown here is derived from an EMBL/GenBank/DDBJ whole genome shotgun (WGS) entry which is preliminary data.</text>
</comment>
<sequence>MVSRPPFASRALPFMLLVGAGSWGLSQFLKLPVQVKDENRRRKKEGRAKFSLEQENEKLTAALAPKAAEYENVRVPGPRPTWRRPAD</sequence>
<dbReference type="Pfam" id="PF14138">
    <property type="entry name" value="COX16"/>
    <property type="match status" value="1"/>
</dbReference>
<keyword evidence="4" id="KW-0999">Mitochondrion inner membrane</keyword>
<keyword evidence="9" id="KW-1185">Reference proteome</keyword>
<dbReference type="InterPro" id="IPR020164">
    <property type="entry name" value="Cyt_c_Oxase_assmbl_COX16"/>
</dbReference>